<proteinExistence type="predicted"/>
<gene>
    <name evidence="1" type="ORF">TM448A04548_0006</name>
    <name evidence="2" type="ORF">TM448B04918_0006</name>
</gene>
<evidence type="ECO:0000313" key="1">
    <source>
        <dbReference type="EMBL" id="QJA54251.1"/>
    </source>
</evidence>
<dbReference type="EMBL" id="MT144490">
    <property type="protein sequence ID" value="QJA54251.1"/>
    <property type="molecule type" value="Genomic_DNA"/>
</dbReference>
<protein>
    <submittedName>
        <fullName evidence="1">Uncharacterized protein</fullName>
    </submittedName>
</protein>
<dbReference type="EMBL" id="MT145111">
    <property type="protein sequence ID" value="QJI03699.1"/>
    <property type="molecule type" value="Genomic_DNA"/>
</dbReference>
<sequence length="105" mass="12051">MSVNELVEWVAEFMMVRCGDCPHEEHFNNDCPYLDEDICLWQRDLTKQILSHHKIVFLEDDQSIPDGVFTTAGCSSNLGLVEHMFKAGFRKVTSLAEAIKTMEEK</sequence>
<name>A0A6H2A3N0_9ZZZZ</name>
<accession>A0A6H2A3N0</accession>
<dbReference type="AlphaFoldDB" id="A0A6H2A3N0"/>
<evidence type="ECO:0000313" key="2">
    <source>
        <dbReference type="EMBL" id="QJI03699.1"/>
    </source>
</evidence>
<reference evidence="1" key="1">
    <citation type="submission" date="2020-03" db="EMBL/GenBank/DDBJ databases">
        <title>The deep terrestrial virosphere.</title>
        <authorList>
            <person name="Holmfeldt K."/>
            <person name="Nilsson E."/>
            <person name="Simone D."/>
            <person name="Lopez-Fernandez M."/>
            <person name="Wu X."/>
            <person name="de Brujin I."/>
            <person name="Lundin D."/>
            <person name="Andersson A."/>
            <person name="Bertilsson S."/>
            <person name="Dopson M."/>
        </authorList>
    </citation>
    <scope>NUCLEOTIDE SEQUENCE</scope>
    <source>
        <strain evidence="1">TM448A04548</strain>
        <strain evidence="2">TM448B04918</strain>
    </source>
</reference>
<organism evidence="1">
    <name type="scientific">viral metagenome</name>
    <dbReference type="NCBI Taxonomy" id="1070528"/>
    <lineage>
        <taxon>unclassified sequences</taxon>
        <taxon>metagenomes</taxon>
        <taxon>organismal metagenomes</taxon>
    </lineage>
</organism>